<evidence type="ECO:0000313" key="3">
    <source>
        <dbReference type="Proteomes" id="UP000035722"/>
    </source>
</evidence>
<protein>
    <submittedName>
        <fullName evidence="2">Uncharacterized protein</fullName>
    </submittedName>
</protein>
<dbReference type="AlphaFoldDB" id="A0A024H639"/>
<evidence type="ECO:0000313" key="2">
    <source>
        <dbReference type="EMBL" id="CCQ47234.1"/>
    </source>
</evidence>
<organism evidence="2 3">
    <name type="scientific">Pseudarthrobacter siccitolerans</name>
    <dbReference type="NCBI Taxonomy" id="861266"/>
    <lineage>
        <taxon>Bacteria</taxon>
        <taxon>Bacillati</taxon>
        <taxon>Actinomycetota</taxon>
        <taxon>Actinomycetes</taxon>
        <taxon>Micrococcales</taxon>
        <taxon>Micrococcaceae</taxon>
        <taxon>Pseudarthrobacter</taxon>
    </lineage>
</organism>
<evidence type="ECO:0000256" key="1">
    <source>
        <dbReference type="SAM" id="MobiDB-lite"/>
    </source>
</evidence>
<dbReference type="Proteomes" id="UP000035722">
    <property type="component" value="Unassembled WGS sequence"/>
</dbReference>
<comment type="caution">
    <text evidence="2">The sequence shown here is derived from an EMBL/GenBank/DDBJ whole genome shotgun (WGS) entry which is preliminary data.</text>
</comment>
<feature type="region of interest" description="Disordered" evidence="1">
    <location>
        <begin position="19"/>
        <end position="64"/>
    </location>
</feature>
<proteinExistence type="predicted"/>
<accession>A0A024H639</accession>
<gene>
    <name evidence="2" type="ORF">ARTSIC4J27_3214</name>
</gene>
<name>A0A024H639_9MICC</name>
<sequence>MLFGVAVLAMALAGCEYSGPDEQAAPASPPAATPQPRSFEENADEVARRLEASPTDPGMPSEAEPAGKLSLVLAPGDYLVSGACAGTYGAKLTIVKGDGQPEASGFECGSTLDRFVRHDGGPITISAVPPSGKPAATGVKVQTNPDRRASELEDLSEWSAEQLQPRLPGELRGASSGKTTSTATLMAAPGQYELQFVCDWLPGAKLTVSTAAGVEVLAPVQVPCTGTMFKAPVLLPTEGADLTMIPDGGLEGRFAYRLVPTGQP</sequence>
<feature type="region of interest" description="Disordered" evidence="1">
    <location>
        <begin position="122"/>
        <end position="159"/>
    </location>
</feature>
<reference evidence="3" key="1">
    <citation type="journal article" date="2014" name="Genome Announc.">
        <title>Genome Sequence of Arthrobacter siccitolerans 4J27, a Xeroprotectant-Producing Desiccation-Tolerant Microorganism.</title>
        <authorList>
            <person name="Manzanera M."/>
            <person name="Santa-Cruz-Calvo L."/>
            <person name="Vilchez J.I."/>
            <person name="Garcia-Fontana C."/>
            <person name="Silva-Castro G.A."/>
            <person name="Calvo C."/>
            <person name="Gonzalez-Lopez J."/>
        </authorList>
    </citation>
    <scope>NUCLEOTIDE SEQUENCE [LARGE SCALE GENOMIC DNA]</scope>
    <source>
        <strain evidence="3">4J27</strain>
    </source>
</reference>
<keyword evidence="3" id="KW-1185">Reference proteome</keyword>
<dbReference type="EMBL" id="CAQI01000048">
    <property type="protein sequence ID" value="CCQ47234.1"/>
    <property type="molecule type" value="Genomic_DNA"/>
</dbReference>